<dbReference type="AlphaFoldDB" id="A0A0P0FT59"/>
<accession>A0A0P0FT59</accession>
<organism evidence="1 2">
    <name type="scientific">Bacteroides cellulosilyticus</name>
    <dbReference type="NCBI Taxonomy" id="246787"/>
    <lineage>
        <taxon>Bacteria</taxon>
        <taxon>Pseudomonadati</taxon>
        <taxon>Bacteroidota</taxon>
        <taxon>Bacteroidia</taxon>
        <taxon>Bacteroidales</taxon>
        <taxon>Bacteroidaceae</taxon>
        <taxon>Bacteroides</taxon>
    </lineage>
</organism>
<sequence>MRRVQCYSILLSKFANSNIYRTMKMAKFKIWMVALTLLMGVSLTSCFNSDNDPTVTGFAYGKCTDFYPPTFQLFNGQKLVVSGSSTTTFNMGEIYGFYYQFDSELQSPDAASITVTLYNGIEPVSINAKGNEGPVSASESTKANSAFYAFSGNVSFSSGTVNIDPIVVFDNEYIIVTPVYWVKQESSDEKQKEELAKHAFVLTYDLESVKQGDTEFVLTLNHVITETSEDPVARNVYTSTSKAYRLTSALNMFGLKAGQKPTKIKVIGQVNTSKNSLEGATEQVWEYTVK</sequence>
<evidence type="ECO:0000313" key="1">
    <source>
        <dbReference type="EMBL" id="ALJ58396.1"/>
    </source>
</evidence>
<dbReference type="PATRIC" id="fig|246787.4.peg.1169"/>
<dbReference type="Gene3D" id="2.60.40.3220">
    <property type="match status" value="1"/>
</dbReference>
<dbReference type="KEGG" id="bcel:BcellWH2_01134"/>
<proteinExistence type="predicted"/>
<dbReference type="EMBL" id="CP012801">
    <property type="protein sequence ID" value="ALJ58396.1"/>
    <property type="molecule type" value="Genomic_DNA"/>
</dbReference>
<reference evidence="1 2" key="1">
    <citation type="journal article" date="2015" name="Science">
        <title>Genetic determinants of in vivo fitness and diet responsiveness in multiple human gut Bacteroides.</title>
        <authorList>
            <person name="Wu M."/>
            <person name="McNulty N.P."/>
            <person name="Rodionov D.A."/>
            <person name="Khoroshkin M.S."/>
            <person name="Griffin N.W."/>
            <person name="Cheng J."/>
            <person name="Latreille P."/>
            <person name="Kerstetter R.A."/>
            <person name="Terrapon N."/>
            <person name="Henrissat B."/>
            <person name="Osterman A.L."/>
            <person name="Gordon J.I."/>
        </authorList>
    </citation>
    <scope>NUCLEOTIDE SEQUENCE [LARGE SCALE GENOMIC DNA]</scope>
    <source>
        <strain evidence="1 2">WH2</strain>
    </source>
</reference>
<evidence type="ECO:0000313" key="2">
    <source>
        <dbReference type="Proteomes" id="UP000061809"/>
    </source>
</evidence>
<protein>
    <submittedName>
        <fullName evidence="1">NigD-like protein</fullName>
    </submittedName>
</protein>
<name>A0A0P0FT59_9BACE</name>
<gene>
    <name evidence="1" type="ORF">BcellWH2_01134</name>
</gene>
<dbReference type="STRING" id="246787.BcellWH2_01134"/>
<dbReference type="Proteomes" id="UP000061809">
    <property type="component" value="Chromosome"/>
</dbReference>
<dbReference type="eggNOG" id="ENOG5032CCV">
    <property type="taxonomic scope" value="Bacteria"/>
</dbReference>